<sequence>MNTITLKRTNSDDPDFRNLVNQLDVDLRDRNGEMMDIYDQHNVIEKIDTVVIAYLNNKPAGCGCFKPFDHEAVEVKRMFVPPAGRGNGISKKVLTELETWARGLGFTYTVLETGAKQIEALSLYPKAGYQSIPKYGPYVNLPDSICFKKTL</sequence>
<reference evidence="5" key="1">
    <citation type="journal article" date="2019" name="Int. J. Syst. Evol. Microbiol.">
        <title>The Global Catalogue of Microorganisms (GCM) 10K type strain sequencing project: providing services to taxonomists for standard genome sequencing and annotation.</title>
        <authorList>
            <consortium name="The Broad Institute Genomics Platform"/>
            <consortium name="The Broad Institute Genome Sequencing Center for Infectious Disease"/>
            <person name="Wu L."/>
            <person name="Ma J."/>
        </authorList>
    </citation>
    <scope>NUCLEOTIDE SEQUENCE [LARGE SCALE GENOMIC DNA]</scope>
    <source>
        <strain evidence="5">JCM 16601</strain>
    </source>
</reference>
<evidence type="ECO:0000313" key="5">
    <source>
        <dbReference type="Proteomes" id="UP001500742"/>
    </source>
</evidence>
<accession>A0ABP7P125</accession>
<dbReference type="InterPro" id="IPR000182">
    <property type="entry name" value="GNAT_dom"/>
</dbReference>
<proteinExistence type="predicted"/>
<dbReference type="InterPro" id="IPR016181">
    <property type="entry name" value="Acyl_CoA_acyltransferase"/>
</dbReference>
<evidence type="ECO:0000313" key="4">
    <source>
        <dbReference type="EMBL" id="GAA3957840.1"/>
    </source>
</evidence>
<name>A0ABP7P125_9SPHI</name>
<dbReference type="PROSITE" id="PS51186">
    <property type="entry name" value="GNAT"/>
    <property type="match status" value="1"/>
</dbReference>
<dbReference type="EMBL" id="BAAAZC010000002">
    <property type="protein sequence ID" value="GAA3957840.1"/>
    <property type="molecule type" value="Genomic_DNA"/>
</dbReference>
<organism evidence="4 5">
    <name type="scientific">Mucilaginibacter dorajii</name>
    <dbReference type="NCBI Taxonomy" id="692994"/>
    <lineage>
        <taxon>Bacteria</taxon>
        <taxon>Pseudomonadati</taxon>
        <taxon>Bacteroidota</taxon>
        <taxon>Sphingobacteriia</taxon>
        <taxon>Sphingobacteriales</taxon>
        <taxon>Sphingobacteriaceae</taxon>
        <taxon>Mucilaginibacter</taxon>
    </lineage>
</organism>
<evidence type="ECO:0000256" key="1">
    <source>
        <dbReference type="ARBA" id="ARBA00022679"/>
    </source>
</evidence>
<comment type="caution">
    <text evidence="4">The sequence shown here is derived from an EMBL/GenBank/DDBJ whole genome shotgun (WGS) entry which is preliminary data.</text>
</comment>
<dbReference type="RefSeq" id="WP_259092736.1">
    <property type="nucleotide sequence ID" value="NZ_BAAAZC010000002.1"/>
</dbReference>
<gene>
    <name evidence="4" type="ORF">GCM10022210_01310</name>
</gene>
<protein>
    <recommendedName>
        <fullName evidence="3">N-acetyltransferase domain-containing protein</fullName>
    </recommendedName>
</protein>
<keyword evidence="2" id="KW-0012">Acyltransferase</keyword>
<dbReference type="PANTHER" id="PTHR43877:SF2">
    <property type="entry name" value="AMINOALKYLPHOSPHONATE N-ACETYLTRANSFERASE-RELATED"/>
    <property type="match status" value="1"/>
</dbReference>
<evidence type="ECO:0000259" key="3">
    <source>
        <dbReference type="PROSITE" id="PS51186"/>
    </source>
</evidence>
<dbReference type="PANTHER" id="PTHR43877">
    <property type="entry name" value="AMINOALKYLPHOSPHONATE N-ACETYLTRANSFERASE-RELATED-RELATED"/>
    <property type="match status" value="1"/>
</dbReference>
<dbReference type="CDD" id="cd04301">
    <property type="entry name" value="NAT_SF"/>
    <property type="match status" value="1"/>
</dbReference>
<evidence type="ECO:0000256" key="2">
    <source>
        <dbReference type="ARBA" id="ARBA00023315"/>
    </source>
</evidence>
<dbReference type="InterPro" id="IPR050832">
    <property type="entry name" value="Bact_Acetyltransf"/>
</dbReference>
<keyword evidence="5" id="KW-1185">Reference proteome</keyword>
<dbReference type="SUPFAM" id="SSF55729">
    <property type="entry name" value="Acyl-CoA N-acyltransferases (Nat)"/>
    <property type="match status" value="1"/>
</dbReference>
<keyword evidence="1" id="KW-0808">Transferase</keyword>
<dbReference type="Proteomes" id="UP001500742">
    <property type="component" value="Unassembled WGS sequence"/>
</dbReference>
<dbReference type="Gene3D" id="3.40.630.30">
    <property type="match status" value="1"/>
</dbReference>
<dbReference type="Pfam" id="PF00583">
    <property type="entry name" value="Acetyltransf_1"/>
    <property type="match status" value="1"/>
</dbReference>
<feature type="domain" description="N-acetyltransferase" evidence="3">
    <location>
        <begin position="4"/>
        <end position="151"/>
    </location>
</feature>